<keyword evidence="7" id="KW-1185">Reference proteome</keyword>
<evidence type="ECO:0000256" key="4">
    <source>
        <dbReference type="PROSITE-ProRule" id="PRU00169"/>
    </source>
</evidence>
<dbReference type="Gene3D" id="3.40.50.2300">
    <property type="match status" value="1"/>
</dbReference>
<evidence type="ECO:0000256" key="1">
    <source>
        <dbReference type="ARBA" id="ARBA00022553"/>
    </source>
</evidence>
<comment type="caution">
    <text evidence="6">The sequence shown here is derived from an EMBL/GenBank/DDBJ whole genome shotgun (WGS) entry which is preliminary data.</text>
</comment>
<proteinExistence type="predicted"/>
<keyword evidence="1 4" id="KW-0597">Phosphoprotein</keyword>
<dbReference type="EMBL" id="JAMOIM010000089">
    <property type="protein sequence ID" value="MCW6513062.1"/>
    <property type="molecule type" value="Genomic_DNA"/>
</dbReference>
<accession>A0AA41ZBY0</accession>
<reference evidence="6" key="1">
    <citation type="submission" date="2022-05" db="EMBL/GenBank/DDBJ databases">
        <authorList>
            <person name="Pankratov T."/>
        </authorList>
    </citation>
    <scope>NUCLEOTIDE SEQUENCE</scope>
    <source>
        <strain evidence="6">BP6-180914</strain>
    </source>
</reference>
<dbReference type="GO" id="GO:0000160">
    <property type="term" value="P:phosphorelay signal transduction system"/>
    <property type="evidence" value="ECO:0007669"/>
    <property type="project" value="InterPro"/>
</dbReference>
<protein>
    <submittedName>
        <fullName evidence="6">Response regulator</fullName>
    </submittedName>
</protein>
<evidence type="ECO:0000259" key="5">
    <source>
        <dbReference type="PROSITE" id="PS50110"/>
    </source>
</evidence>
<dbReference type="InterPro" id="IPR050595">
    <property type="entry name" value="Bact_response_regulator"/>
</dbReference>
<evidence type="ECO:0000313" key="7">
    <source>
        <dbReference type="Proteomes" id="UP001165667"/>
    </source>
</evidence>
<gene>
    <name evidence="6" type="ORF">M8523_34975</name>
</gene>
<evidence type="ECO:0000313" key="6">
    <source>
        <dbReference type="EMBL" id="MCW6513062.1"/>
    </source>
</evidence>
<dbReference type="InterPro" id="IPR011006">
    <property type="entry name" value="CheY-like_superfamily"/>
</dbReference>
<dbReference type="PROSITE" id="PS50110">
    <property type="entry name" value="RESPONSE_REGULATORY"/>
    <property type="match status" value="1"/>
</dbReference>
<dbReference type="InterPro" id="IPR001789">
    <property type="entry name" value="Sig_transdc_resp-reg_receiver"/>
</dbReference>
<dbReference type="PANTHER" id="PTHR44591">
    <property type="entry name" value="STRESS RESPONSE REGULATOR PROTEIN 1"/>
    <property type="match status" value="1"/>
</dbReference>
<name>A0AA41ZBY0_9HYPH</name>
<evidence type="ECO:0000256" key="2">
    <source>
        <dbReference type="ARBA" id="ARBA00023015"/>
    </source>
</evidence>
<evidence type="ECO:0000256" key="3">
    <source>
        <dbReference type="ARBA" id="ARBA00023163"/>
    </source>
</evidence>
<organism evidence="6 7">
    <name type="scientific">Lichenifustis flavocetrariae</name>
    <dbReference type="NCBI Taxonomy" id="2949735"/>
    <lineage>
        <taxon>Bacteria</taxon>
        <taxon>Pseudomonadati</taxon>
        <taxon>Pseudomonadota</taxon>
        <taxon>Alphaproteobacteria</taxon>
        <taxon>Hyphomicrobiales</taxon>
        <taxon>Lichenihabitantaceae</taxon>
        <taxon>Lichenifustis</taxon>
    </lineage>
</organism>
<dbReference type="SMART" id="SM00448">
    <property type="entry name" value="REC"/>
    <property type="match status" value="1"/>
</dbReference>
<sequence length="133" mass="14372">MGIKQVVVVIEDDVLLRLQAAELFDLAGMTVQTYATGEDAIEFVQKHEAEVACIFTDLKLGGGADGLQVVRAVSSALPKIPVVLTSGELPERPEDLPANVKFVAKPWQPFDVINAVQDAKLDDSREVLSGRTQ</sequence>
<feature type="modified residue" description="4-aspartylphosphate" evidence="4">
    <location>
        <position position="57"/>
    </location>
</feature>
<keyword evidence="3" id="KW-0804">Transcription</keyword>
<dbReference type="PANTHER" id="PTHR44591:SF3">
    <property type="entry name" value="RESPONSE REGULATORY DOMAIN-CONTAINING PROTEIN"/>
    <property type="match status" value="1"/>
</dbReference>
<feature type="domain" description="Response regulatory" evidence="5">
    <location>
        <begin position="6"/>
        <end position="120"/>
    </location>
</feature>
<keyword evidence="2" id="KW-0805">Transcription regulation</keyword>
<dbReference type="AlphaFoldDB" id="A0AA41ZBY0"/>
<dbReference type="Proteomes" id="UP001165667">
    <property type="component" value="Unassembled WGS sequence"/>
</dbReference>
<dbReference type="Pfam" id="PF00072">
    <property type="entry name" value="Response_reg"/>
    <property type="match status" value="1"/>
</dbReference>
<dbReference type="RefSeq" id="WP_282589437.1">
    <property type="nucleotide sequence ID" value="NZ_JAMOIM010000089.1"/>
</dbReference>
<dbReference type="SUPFAM" id="SSF52172">
    <property type="entry name" value="CheY-like"/>
    <property type="match status" value="1"/>
</dbReference>